<gene>
    <name evidence="1" type="ORF">K6T82_19690</name>
</gene>
<dbReference type="AlphaFoldDB" id="A0A9X1KS11"/>
<proteinExistence type="predicted"/>
<reference evidence="1 2" key="1">
    <citation type="journal article" date="2023" name="Antonie Van Leeuwenhoek">
        <title>Flavobacterium potami sp. nov., a multi-metal resistance genes harbouring bacterium isolated from shallow river silt.</title>
        <authorList>
            <person name="Li S."/>
            <person name="Mao S."/>
            <person name="Mu W."/>
            <person name="Guo B."/>
            <person name="Li C."/>
            <person name="Zhu Q."/>
            <person name="Hou X."/>
            <person name="Zhao Y."/>
            <person name="Wei S."/>
            <person name="Liu H."/>
            <person name="Liu A."/>
        </authorList>
    </citation>
    <scope>NUCLEOTIDE SEQUENCE [LARGE SCALE GENOMIC DNA]</scope>
    <source>
        <strain evidence="1 2">17A</strain>
    </source>
</reference>
<keyword evidence="2" id="KW-1185">Reference proteome</keyword>
<dbReference type="Proteomes" id="UP001139366">
    <property type="component" value="Unassembled WGS sequence"/>
</dbReference>
<dbReference type="RefSeq" id="WP_223709813.1">
    <property type="nucleotide sequence ID" value="NZ_JAINUY010000007.1"/>
</dbReference>
<accession>A0A9X1KS11</accession>
<evidence type="ECO:0000313" key="2">
    <source>
        <dbReference type="Proteomes" id="UP001139366"/>
    </source>
</evidence>
<sequence>MSIFNFFKRSNVKCPRCLGKRFVDWEDIRRLNRQLKWTPAPCAYCNASGRVEKEMISKVAVDCMYLTIDLPESVIEKIKEGDAATIEKGKQRELFVDFLIQFTEHHYLTQNMDAENIANLYLATEAKTANFSVTKPELIKYIQGVIELKKSTSN</sequence>
<protein>
    <submittedName>
        <fullName evidence="1">Uncharacterized protein</fullName>
    </submittedName>
</protein>
<name>A0A9X1KS11_9FLAO</name>
<comment type="caution">
    <text evidence="1">The sequence shown here is derived from an EMBL/GenBank/DDBJ whole genome shotgun (WGS) entry which is preliminary data.</text>
</comment>
<organism evidence="1 2">
    <name type="scientific">Flavobacterium potami</name>
    <dbReference type="NCBI Taxonomy" id="2872310"/>
    <lineage>
        <taxon>Bacteria</taxon>
        <taxon>Pseudomonadati</taxon>
        <taxon>Bacteroidota</taxon>
        <taxon>Flavobacteriia</taxon>
        <taxon>Flavobacteriales</taxon>
        <taxon>Flavobacteriaceae</taxon>
        <taxon>Flavobacterium</taxon>
    </lineage>
</organism>
<evidence type="ECO:0000313" key="1">
    <source>
        <dbReference type="EMBL" id="MBZ4036999.1"/>
    </source>
</evidence>
<dbReference type="EMBL" id="JAINUY010000007">
    <property type="protein sequence ID" value="MBZ4036999.1"/>
    <property type="molecule type" value="Genomic_DNA"/>
</dbReference>